<reference evidence="1 2" key="1">
    <citation type="submission" date="2018-06" db="EMBL/GenBank/DDBJ databases">
        <title>Extensive metabolic versatility and redundancy in microbially diverse, dynamic hydrothermal sediments.</title>
        <authorList>
            <person name="Dombrowski N."/>
            <person name="Teske A."/>
            <person name="Baker B.J."/>
        </authorList>
    </citation>
    <scope>NUCLEOTIDE SEQUENCE [LARGE SCALE GENOMIC DNA]</scope>
    <source>
        <strain evidence="1">B36_G15</strain>
    </source>
</reference>
<proteinExistence type="predicted"/>
<gene>
    <name evidence="1" type="ORF">DRP53_09430</name>
</gene>
<dbReference type="Proteomes" id="UP000268469">
    <property type="component" value="Unassembled WGS sequence"/>
</dbReference>
<dbReference type="AlphaFoldDB" id="A0A660SDY5"/>
<dbReference type="EMBL" id="QNBE01000112">
    <property type="protein sequence ID" value="RKX69018.1"/>
    <property type="molecule type" value="Genomic_DNA"/>
</dbReference>
<accession>A0A660SDY5</accession>
<comment type="caution">
    <text evidence="1">The sequence shown here is derived from an EMBL/GenBank/DDBJ whole genome shotgun (WGS) entry which is preliminary data.</text>
</comment>
<protein>
    <recommendedName>
        <fullName evidence="3">VCBS repeat-containing protein</fullName>
    </recommendedName>
</protein>
<dbReference type="SUPFAM" id="SSF69318">
    <property type="entry name" value="Integrin alpha N-terminal domain"/>
    <property type="match status" value="1"/>
</dbReference>
<evidence type="ECO:0000313" key="2">
    <source>
        <dbReference type="Proteomes" id="UP000268469"/>
    </source>
</evidence>
<sequence>MIFPRSSIVLLSPEHKLEIWSVTDKIKADMSKILVYFLIFGSSWAQAYKMMSRWREGAGFVGVLQIQDNRYLPVDTLNHKWFQAIGNFDRDSKIDLLCYFNGKLCVCEPKFPEPYPSNPVWQSDSFYDSCGECHVSDLDLDGKMDFLLGSGWIEFAGSGLSSATEIINTVG</sequence>
<evidence type="ECO:0000313" key="1">
    <source>
        <dbReference type="EMBL" id="RKX69018.1"/>
    </source>
</evidence>
<organism evidence="1 2">
    <name type="scientific">candidate division WOR-3 bacterium</name>
    <dbReference type="NCBI Taxonomy" id="2052148"/>
    <lineage>
        <taxon>Bacteria</taxon>
        <taxon>Bacteria division WOR-3</taxon>
    </lineage>
</organism>
<name>A0A660SDY5_UNCW3</name>
<evidence type="ECO:0008006" key="3">
    <source>
        <dbReference type="Google" id="ProtNLM"/>
    </source>
</evidence>
<dbReference type="InterPro" id="IPR028994">
    <property type="entry name" value="Integrin_alpha_N"/>
</dbReference>